<protein>
    <recommendedName>
        <fullName evidence="2">PqqD family protein</fullName>
    </recommendedName>
</protein>
<dbReference type="InterPro" id="IPR008792">
    <property type="entry name" value="PQQD"/>
</dbReference>
<accession>A0A380T9V2</accession>
<sequence length="136" mass="14511">MATKALRVPERIALRADVVSTLVDEGSVLLDLQTKYFYSVNRSGGAILLLLEGGASHAEVLDCCARWGMPANDCDAVDSFLSALASDDLVEEAGSGACDDTLTLEGPWVSPTIEKQREPLQRIMASAFDPSLPLAE</sequence>
<evidence type="ECO:0008006" key="2">
    <source>
        <dbReference type="Google" id="ProtNLM"/>
    </source>
</evidence>
<organism evidence="1">
    <name type="scientific">metagenome</name>
    <dbReference type="NCBI Taxonomy" id="256318"/>
    <lineage>
        <taxon>unclassified sequences</taxon>
        <taxon>metagenomes</taxon>
    </lineage>
</organism>
<dbReference type="Pfam" id="PF05402">
    <property type="entry name" value="PqqD"/>
    <property type="match status" value="1"/>
</dbReference>
<dbReference type="EMBL" id="UIDG01000005">
    <property type="protein sequence ID" value="SUS03593.1"/>
    <property type="molecule type" value="Genomic_DNA"/>
</dbReference>
<gene>
    <name evidence="1" type="ORF">DF3PB_1020006</name>
</gene>
<proteinExistence type="predicted"/>
<dbReference type="AlphaFoldDB" id="A0A380T9V2"/>
<name>A0A380T9V2_9ZZZZ</name>
<reference evidence="1" key="1">
    <citation type="submission" date="2018-07" db="EMBL/GenBank/DDBJ databases">
        <authorList>
            <person name="Quirk P.G."/>
            <person name="Krulwich T.A."/>
        </authorList>
    </citation>
    <scope>NUCLEOTIDE SEQUENCE</scope>
</reference>
<evidence type="ECO:0000313" key="1">
    <source>
        <dbReference type="EMBL" id="SUS03593.1"/>
    </source>
</evidence>